<sequence>MPERNMVSFVTLIQGFSQSEKYIEAVELFVRLHREGHGLNSFVFTTILKVLVSMEWSEFAWCAHACICKLGHDANAFVGTALIDAYSVCGISSIFFWTDGRYFLQAEQQLNSSWILMRAGNLGVPTTSELLNGVLTPGSRIGIDPVQ</sequence>
<dbReference type="Proteomes" id="UP000834106">
    <property type="component" value="Chromosome 15"/>
</dbReference>
<proteinExistence type="predicted"/>
<dbReference type="NCBIfam" id="TIGR00756">
    <property type="entry name" value="PPR"/>
    <property type="match status" value="1"/>
</dbReference>
<keyword evidence="3" id="KW-1185">Reference proteome</keyword>
<evidence type="ECO:0000256" key="1">
    <source>
        <dbReference type="PROSITE-ProRule" id="PRU00708"/>
    </source>
</evidence>
<dbReference type="PANTHER" id="PTHR47926:SF533">
    <property type="entry name" value="DYW DOMAIN-CONTAINING PROTEIN"/>
    <property type="match status" value="1"/>
</dbReference>
<dbReference type="PROSITE" id="PS51375">
    <property type="entry name" value="PPR"/>
    <property type="match status" value="1"/>
</dbReference>
<dbReference type="Gene3D" id="3.40.350.10">
    <property type="entry name" value="Creatinase/prolidase N-terminal domain"/>
    <property type="match status" value="1"/>
</dbReference>
<dbReference type="AlphaFoldDB" id="A0AAD1ZWQ1"/>
<evidence type="ECO:0008006" key="4">
    <source>
        <dbReference type="Google" id="ProtNLM"/>
    </source>
</evidence>
<evidence type="ECO:0000313" key="2">
    <source>
        <dbReference type="EMBL" id="CAI9777014.1"/>
    </source>
</evidence>
<name>A0AAD1ZWQ1_9LAMI</name>
<feature type="repeat" description="PPR" evidence="1">
    <location>
        <begin position="5"/>
        <end position="39"/>
    </location>
</feature>
<dbReference type="EMBL" id="OU503050">
    <property type="protein sequence ID" value="CAI9777014.1"/>
    <property type="molecule type" value="Genomic_DNA"/>
</dbReference>
<dbReference type="Pfam" id="PF01535">
    <property type="entry name" value="PPR"/>
    <property type="match status" value="1"/>
</dbReference>
<dbReference type="GO" id="GO:0009451">
    <property type="term" value="P:RNA modification"/>
    <property type="evidence" value="ECO:0007669"/>
    <property type="project" value="InterPro"/>
</dbReference>
<dbReference type="InterPro" id="IPR002885">
    <property type="entry name" value="PPR_rpt"/>
</dbReference>
<evidence type="ECO:0000313" key="3">
    <source>
        <dbReference type="Proteomes" id="UP000834106"/>
    </source>
</evidence>
<dbReference type="PANTHER" id="PTHR47926">
    <property type="entry name" value="PENTATRICOPEPTIDE REPEAT-CONTAINING PROTEIN"/>
    <property type="match status" value="1"/>
</dbReference>
<dbReference type="InterPro" id="IPR046960">
    <property type="entry name" value="PPR_At4g14850-like_plant"/>
</dbReference>
<dbReference type="GO" id="GO:0003723">
    <property type="term" value="F:RNA binding"/>
    <property type="evidence" value="ECO:0007669"/>
    <property type="project" value="InterPro"/>
</dbReference>
<accession>A0AAD1ZWQ1</accession>
<protein>
    <recommendedName>
        <fullName evidence="4">Pentatricopeptide repeat-containing protein</fullName>
    </recommendedName>
</protein>
<gene>
    <name evidence="2" type="ORF">FPE_LOCUS24444</name>
</gene>
<organism evidence="2 3">
    <name type="scientific">Fraxinus pennsylvanica</name>
    <dbReference type="NCBI Taxonomy" id="56036"/>
    <lineage>
        <taxon>Eukaryota</taxon>
        <taxon>Viridiplantae</taxon>
        <taxon>Streptophyta</taxon>
        <taxon>Embryophyta</taxon>
        <taxon>Tracheophyta</taxon>
        <taxon>Spermatophyta</taxon>
        <taxon>Magnoliopsida</taxon>
        <taxon>eudicotyledons</taxon>
        <taxon>Gunneridae</taxon>
        <taxon>Pentapetalae</taxon>
        <taxon>asterids</taxon>
        <taxon>lamiids</taxon>
        <taxon>Lamiales</taxon>
        <taxon>Oleaceae</taxon>
        <taxon>Oleeae</taxon>
        <taxon>Fraxinus</taxon>
    </lineage>
</organism>
<reference evidence="2" key="1">
    <citation type="submission" date="2023-05" db="EMBL/GenBank/DDBJ databases">
        <authorList>
            <person name="Huff M."/>
        </authorList>
    </citation>
    <scope>NUCLEOTIDE SEQUENCE</scope>
</reference>
<dbReference type="InterPro" id="IPR029149">
    <property type="entry name" value="Creatin/AminoP/Spt16_N"/>
</dbReference>